<dbReference type="GO" id="GO:0032040">
    <property type="term" value="C:small-subunit processome"/>
    <property type="evidence" value="ECO:0007669"/>
    <property type="project" value="TreeGrafter"/>
</dbReference>
<accession>A0A7G3ZLC5</accession>
<evidence type="ECO:0000256" key="5">
    <source>
        <dbReference type="RuleBase" id="RU364032"/>
    </source>
</evidence>
<organism evidence="13 14">
    <name type="scientific">Torulaspora globosa</name>
    <dbReference type="NCBI Taxonomy" id="48254"/>
    <lineage>
        <taxon>Eukaryota</taxon>
        <taxon>Fungi</taxon>
        <taxon>Dikarya</taxon>
        <taxon>Ascomycota</taxon>
        <taxon>Saccharomycotina</taxon>
        <taxon>Saccharomycetes</taxon>
        <taxon>Saccharomycetales</taxon>
        <taxon>Saccharomycetaceae</taxon>
        <taxon>Torulaspora</taxon>
    </lineage>
</organism>
<evidence type="ECO:0000256" key="4">
    <source>
        <dbReference type="ARBA" id="ARBA00023242"/>
    </source>
</evidence>
<dbReference type="InterPro" id="IPR035371">
    <property type="entry name" value="Nrap_D6"/>
</dbReference>
<evidence type="ECO:0000259" key="9">
    <source>
        <dbReference type="Pfam" id="PF17404"/>
    </source>
</evidence>
<dbReference type="FunFam" id="3.30.70.3030:FF:000002">
    <property type="entry name" value="U3 small nucleolar RNA-associated protein 22"/>
    <property type="match status" value="1"/>
</dbReference>
<dbReference type="Proteomes" id="UP000515788">
    <property type="component" value="Chromosome 7"/>
</dbReference>
<dbReference type="InterPro" id="IPR035369">
    <property type="entry name" value="Nrap_D4"/>
</dbReference>
<evidence type="ECO:0000259" key="10">
    <source>
        <dbReference type="Pfam" id="PF17405"/>
    </source>
</evidence>
<comment type="similarity">
    <text evidence="2 5">Belongs to the NRAP family.</text>
</comment>
<name>A0A7G3ZLC5_9SACH</name>
<dbReference type="Pfam" id="PF17404">
    <property type="entry name" value="Nrap_D3"/>
    <property type="match status" value="1"/>
</dbReference>
<evidence type="ECO:0000313" key="14">
    <source>
        <dbReference type="Proteomes" id="UP000515788"/>
    </source>
</evidence>
<dbReference type="Pfam" id="PF03813">
    <property type="entry name" value="Nrap"/>
    <property type="match status" value="1"/>
</dbReference>
<evidence type="ECO:0000256" key="3">
    <source>
        <dbReference type="ARBA" id="ARBA00022884"/>
    </source>
</evidence>
<dbReference type="Pfam" id="PF17403">
    <property type="entry name" value="Nrap_D2"/>
    <property type="match status" value="1"/>
</dbReference>
<feature type="domain" description="Nrap protein" evidence="11">
    <location>
        <begin position="883"/>
        <end position="1065"/>
    </location>
</feature>
<proteinExistence type="inferred from homology"/>
<dbReference type="GO" id="GO:0032545">
    <property type="term" value="C:CURI complex"/>
    <property type="evidence" value="ECO:0007669"/>
    <property type="project" value="TreeGrafter"/>
</dbReference>
<dbReference type="GO" id="GO:0003723">
    <property type="term" value="F:RNA binding"/>
    <property type="evidence" value="ECO:0007669"/>
    <property type="project" value="UniProtKB-KW"/>
</dbReference>
<evidence type="ECO:0000259" key="11">
    <source>
        <dbReference type="Pfam" id="PF17406"/>
    </source>
</evidence>
<keyword evidence="5" id="KW-0690">Ribosome biogenesis</keyword>
<evidence type="ECO:0000259" key="8">
    <source>
        <dbReference type="Pfam" id="PF17403"/>
    </source>
</evidence>
<feature type="domain" description="Nrap protein" evidence="8">
    <location>
        <begin position="340"/>
        <end position="491"/>
    </location>
</feature>
<dbReference type="Gene3D" id="1.10.1410.10">
    <property type="match status" value="2"/>
</dbReference>
<dbReference type="GO" id="GO:0034456">
    <property type="term" value="C:UTP-C complex"/>
    <property type="evidence" value="ECO:0007669"/>
    <property type="project" value="TreeGrafter"/>
</dbReference>
<dbReference type="Pfam" id="PF17407">
    <property type="entry name" value="Nrap_D6"/>
    <property type="match status" value="1"/>
</dbReference>
<feature type="domain" description="Nrap protein" evidence="7">
    <location>
        <begin position="185"/>
        <end position="337"/>
    </location>
</feature>
<feature type="domain" description="Nrap protein" evidence="10">
    <location>
        <begin position="680"/>
        <end position="881"/>
    </location>
</feature>
<dbReference type="RefSeq" id="XP_037140985.1">
    <property type="nucleotide sequence ID" value="XM_037285089.1"/>
</dbReference>
<sequence>MSSVKRRASQIEDIAQDTLSRKKLIEIKEDNKVRVDDKTPEHDESEHSGEDSDGETQNTVRASTTAAQDIHIAKETAELFQSNIFKLQIDELMQQVKLKDSHILKMEKVLHMLHDMINEVPDWEEKTMAEADAYFKGKIIKIPFVDPKPDFEQTNYKVNYKRPEILLIGSFALKAGISQPSGSTVDVLLTMPEELFEKKDFLNFRCLHKRSVYLAYLTHHLLILIKRKKLDDLLQLEYSYFNGDSLLPVLKISCKGSDNPAKAEYNFYKTKFSINLIIGFPYKIFDAKKLLPNRNCIRVAHQEADVSLPATPLYNFSVLSSTTYEAYLKFLYKTKKQTESFKEAAKLGRLWLQQRGFSSKMAHSGGLGGFGTFEFMVLMSALLNGGGLSGNKILLHGFSSYQLFKGTIKMLATTDLCQHNHLEFHSDASAPSRVIEEGFQIPTLYDKTTKVNILSKMSISSYEILKMYAKETMSMLNNVVQDQFSNIFLTNINKIENVKYDFCYDLQLPVNGKNDPEFLLNSKFGPMEKIRFITLENFLVNKIANVIKIALGDRVKFVEIELDGQKDTFPITKRKIYHGSGNYLNLESVKINIINNPAESEKLVTKGPVHLEEPTPEAIAFKNFWGPKASLRRFKDGSITHCCIWSTSSSEPIISSILGYVLKKHISEQASIKSDTTKYFQNLLPLPNLPASSKISVLNLTSFYNIKKSFDDLYRLIFEIELPLSLKSILPVGTAFRYTSLCQPVPFAYSDPDFFQEVILEFETSPKWPDEIMSLEKSKAALLLKIQSELESKHNGKYKCFFTRDESIPNNLDITLLNILTPEGFGFKIRVLTERDEVLYLRAISNARQELKPELEKTFLKFTARYLASIRHTRTIESISHSYQFYSPVVRLFKKWLDSHLLLGHLNDELAELLAIKPFVNHAPYSIPGSVENGFLKVLKFISEWNWKEEPLVLDLTRPDDEFESVDEQGENGLDAATLNKLSEKLSLAQYKGIQSNFTNLRNGDPNGLHLQFFVASKNDPSGILYSTGILLPIATRLTALAKVAINLIKTHGVNKQTIDLLFTPALKDYDFVLSLKTPVPLKSSSGIANASEFKNITNDQSSRNFPSDLSQLSERMDPTFHLVKYLNMKYRNSIIFSSHRYIGVHGADKGDKNVVTGLIKPLFKKNQKFRVNSDCNVEPVDDQNVKLNKNAIFHEIAAFSKELAVKFESQ</sequence>
<dbReference type="Pfam" id="PF17405">
    <property type="entry name" value="Nrap_D4"/>
    <property type="match status" value="1"/>
</dbReference>
<reference evidence="13 14" key="1">
    <citation type="submission" date="2020-06" db="EMBL/GenBank/DDBJ databases">
        <title>The yeast mating-type switching endonuclease HO is a domesticated member of an unorthodox homing genetic element family.</title>
        <authorList>
            <person name="Coughlan A.Y."/>
            <person name="Lombardi L."/>
            <person name="Braun-Galleani S."/>
            <person name="Martos A.R."/>
            <person name="Galeote V."/>
            <person name="Bigey F."/>
            <person name="Dequin S."/>
            <person name="Byrne K.P."/>
            <person name="Wolfe K.H."/>
        </authorList>
    </citation>
    <scope>NUCLEOTIDE SEQUENCE [LARGE SCALE GENOMIC DNA]</scope>
    <source>
        <strain evidence="13 14">CBS764</strain>
    </source>
</reference>
<dbReference type="InterPro" id="IPR035367">
    <property type="entry name" value="Nrap_D2"/>
</dbReference>
<dbReference type="Gene3D" id="3.30.70.3020">
    <property type="match status" value="2"/>
</dbReference>
<keyword evidence="14" id="KW-1185">Reference proteome</keyword>
<feature type="compositionally biased region" description="Basic and acidic residues" evidence="6">
    <location>
        <begin position="30"/>
        <end position="50"/>
    </location>
</feature>
<feature type="domain" description="Nrap protein" evidence="9">
    <location>
        <begin position="498"/>
        <end position="666"/>
    </location>
</feature>
<keyword evidence="5" id="KW-0687">Ribonucleoprotein</keyword>
<dbReference type="GeneID" id="59327552"/>
<protein>
    <recommendedName>
        <fullName evidence="5">U3 small nucleolar RNA-associated protein 22</fullName>
    </recommendedName>
</protein>
<dbReference type="GO" id="GO:0006364">
    <property type="term" value="P:rRNA processing"/>
    <property type="evidence" value="ECO:0007669"/>
    <property type="project" value="UniProtKB-KW"/>
</dbReference>
<dbReference type="InterPro" id="IPR005554">
    <property type="entry name" value="NOL6/Upt22"/>
</dbReference>
<comment type="subcellular location">
    <subcellularLocation>
        <location evidence="1 5">Nucleus</location>
        <location evidence="1 5">Nucleolus</location>
    </subcellularLocation>
</comment>
<dbReference type="AlphaFoldDB" id="A0A7G3ZLC5"/>
<dbReference type="InterPro" id="IPR035082">
    <property type="entry name" value="Nrap_D1"/>
</dbReference>
<feature type="region of interest" description="Disordered" evidence="6">
    <location>
        <begin position="30"/>
        <end position="61"/>
    </location>
</feature>
<dbReference type="OrthoDB" id="10251401at2759"/>
<evidence type="ECO:0000259" key="7">
    <source>
        <dbReference type="Pfam" id="PF03813"/>
    </source>
</evidence>
<dbReference type="InterPro" id="IPR035368">
    <property type="entry name" value="Nrap_D3"/>
</dbReference>
<keyword evidence="4 5" id="KW-0539">Nucleus</keyword>
<evidence type="ECO:0000313" key="13">
    <source>
        <dbReference type="EMBL" id="QLL34311.1"/>
    </source>
</evidence>
<gene>
    <name evidence="13" type="ORF">HG536_0G01700</name>
</gene>
<dbReference type="EMBL" id="CP059252">
    <property type="protein sequence ID" value="QLL34311.1"/>
    <property type="molecule type" value="Genomic_DNA"/>
</dbReference>
<dbReference type="KEGG" id="tgb:HG536_0G01700"/>
<dbReference type="Pfam" id="PF17406">
    <property type="entry name" value="Nrap_D5"/>
    <property type="match status" value="1"/>
</dbReference>
<evidence type="ECO:0000256" key="1">
    <source>
        <dbReference type="ARBA" id="ARBA00004604"/>
    </source>
</evidence>
<dbReference type="GO" id="GO:0006409">
    <property type="term" value="P:tRNA export from nucleus"/>
    <property type="evidence" value="ECO:0007669"/>
    <property type="project" value="TreeGrafter"/>
</dbReference>
<evidence type="ECO:0000256" key="2">
    <source>
        <dbReference type="ARBA" id="ARBA00006674"/>
    </source>
</evidence>
<evidence type="ECO:0000256" key="6">
    <source>
        <dbReference type="SAM" id="MobiDB-lite"/>
    </source>
</evidence>
<dbReference type="PANTHER" id="PTHR17972:SF0">
    <property type="entry name" value="NUCLEOLAR PROTEIN 6"/>
    <property type="match status" value="1"/>
</dbReference>
<keyword evidence="5" id="KW-0698">rRNA processing</keyword>
<keyword evidence="3 5" id="KW-0694">RNA-binding</keyword>
<evidence type="ECO:0000259" key="12">
    <source>
        <dbReference type="Pfam" id="PF17407"/>
    </source>
</evidence>
<feature type="domain" description="Nrap protein" evidence="12">
    <location>
        <begin position="1067"/>
        <end position="1207"/>
    </location>
</feature>
<dbReference type="Gene3D" id="3.30.70.3030">
    <property type="match status" value="1"/>
</dbReference>
<dbReference type="InterPro" id="IPR035370">
    <property type="entry name" value="Nrap_D5"/>
</dbReference>
<dbReference type="PANTHER" id="PTHR17972">
    <property type="entry name" value="NUCLEOLAR RNA-ASSOCIATED PROTEIN"/>
    <property type="match status" value="1"/>
</dbReference>